<evidence type="ECO:0000313" key="1">
    <source>
        <dbReference type="EMBL" id="VVC02520.1"/>
    </source>
</evidence>
<dbReference type="AlphaFoldDB" id="A0A5E4LKK0"/>
<proteinExistence type="predicted"/>
<comment type="caution">
    <text evidence="1">The sequence shown here is derived from an EMBL/GenBank/DDBJ whole genome shotgun (WGS) entry which is preliminary data.</text>
</comment>
<name>A0A5E4LKK0_9ARCH</name>
<dbReference type="EMBL" id="CABMJJ010000001">
    <property type="protein sequence ID" value="VVC02520.1"/>
    <property type="molecule type" value="Genomic_DNA"/>
</dbReference>
<gene>
    <name evidence="1" type="ORF">LFW2832_00047</name>
</gene>
<protein>
    <submittedName>
        <fullName evidence="1">Uncharacterized protein</fullName>
    </submittedName>
</protein>
<organism evidence="1 2">
    <name type="scientific">Candidatus Bilamarchaeum dharawalense</name>
    <dbReference type="NCBI Taxonomy" id="2885759"/>
    <lineage>
        <taxon>Archaea</taxon>
        <taxon>Candidatus Micrarchaeota</taxon>
        <taxon>Candidatus Micrarchaeia</taxon>
        <taxon>Candidatus Anstonellales</taxon>
        <taxon>Candidatus Bilamarchaeaceae</taxon>
        <taxon>Candidatus Bilamarchaeum</taxon>
    </lineage>
</organism>
<evidence type="ECO:0000313" key="2">
    <source>
        <dbReference type="Proteomes" id="UP000789941"/>
    </source>
</evidence>
<accession>A0A5E4LKK0</accession>
<reference evidence="1 2" key="1">
    <citation type="submission" date="2019-08" db="EMBL/GenBank/DDBJ databases">
        <authorList>
            <person name="Vazquez-Campos X."/>
        </authorList>
    </citation>
    <scope>NUCLEOTIDE SEQUENCE [LARGE SCALE GENOMIC DNA]</scope>
    <source>
        <strain evidence="1">LFW-283_2</strain>
    </source>
</reference>
<sequence>MGLIDGFVGWIVQSLGSMLGGFIRKLGDLAGAFVAKKIRAPEKWELIKVDDEEKKISFKRTGDGGYNVMYDTKDLGQISTYETKGYAGKSENSVKYAIIYKLEVMHQNFKNRELATRVAMKIYADYLDDMASKQKAK</sequence>
<dbReference type="Proteomes" id="UP000789941">
    <property type="component" value="Unassembled WGS sequence"/>
</dbReference>